<dbReference type="InterPro" id="IPR006674">
    <property type="entry name" value="HD_domain"/>
</dbReference>
<dbReference type="SMART" id="SM00471">
    <property type="entry name" value="HDc"/>
    <property type="match status" value="1"/>
</dbReference>
<reference evidence="2 3" key="1">
    <citation type="submission" date="2019-06" db="EMBL/GenBank/DDBJ databases">
        <title>Sulfurimonas gotlandica sp. nov., a chemoautotrophic and psychrotolerant epsilonproteobacterium isolated from a pelagic redoxcline, and an emended description of the genus Sulfurimonas.</title>
        <authorList>
            <person name="Wang S."/>
            <person name="Jiang L."/>
            <person name="Shao Z."/>
        </authorList>
    </citation>
    <scope>NUCLEOTIDE SEQUENCE [LARGE SCALE GENOMIC DNA]</scope>
    <source>
        <strain evidence="2 3">S2-6</strain>
    </source>
</reference>
<evidence type="ECO:0000259" key="1">
    <source>
        <dbReference type="SMART" id="SM00471"/>
    </source>
</evidence>
<dbReference type="CDD" id="cd00077">
    <property type="entry name" value="HDc"/>
    <property type="match status" value="1"/>
</dbReference>
<dbReference type="InterPro" id="IPR003607">
    <property type="entry name" value="HD/PDEase_dom"/>
</dbReference>
<sequence>MSSYGKGVTVNTTNNKIFSYAFLDSLFFTQNKWHQHGVLVHTLRVTYYALKAGDFKFFAAALLHDIGKPFVAYKKDAEDYEFHEWSFTDHEEKSYQIIKNWPFISEYTKKIVRYHYLIRDIKKSKKEDLPRYAQKKEIWDALDEDLQEDLQRFLHYDDLGKGKKRRD</sequence>
<name>A0A7M1B0V1_9BACT</name>
<feature type="domain" description="HD/PDEase" evidence="1">
    <location>
        <begin position="34"/>
        <end position="126"/>
    </location>
</feature>
<keyword evidence="3" id="KW-1185">Reference proteome</keyword>
<accession>A0A7M1B0V1</accession>
<dbReference type="Proteomes" id="UP000593719">
    <property type="component" value="Chromosome"/>
</dbReference>
<protein>
    <submittedName>
        <fullName evidence="2">HD domain-containing protein</fullName>
    </submittedName>
</protein>
<dbReference type="KEGG" id="ssei:FJR45_05020"/>
<dbReference type="Gene3D" id="1.10.3210.10">
    <property type="entry name" value="Hypothetical protein af1432"/>
    <property type="match status" value="1"/>
</dbReference>
<dbReference type="AlphaFoldDB" id="A0A7M1B0V1"/>
<evidence type="ECO:0000313" key="3">
    <source>
        <dbReference type="Proteomes" id="UP000593719"/>
    </source>
</evidence>
<organism evidence="2 3">
    <name type="scientific">Sulfurimonas sediminis</name>
    <dbReference type="NCBI Taxonomy" id="2590020"/>
    <lineage>
        <taxon>Bacteria</taxon>
        <taxon>Pseudomonadati</taxon>
        <taxon>Campylobacterota</taxon>
        <taxon>Epsilonproteobacteria</taxon>
        <taxon>Campylobacterales</taxon>
        <taxon>Sulfurimonadaceae</taxon>
        <taxon>Sulfurimonas</taxon>
    </lineage>
</organism>
<gene>
    <name evidence="2" type="ORF">FJR45_05020</name>
</gene>
<dbReference type="EMBL" id="CP041235">
    <property type="protein sequence ID" value="QOP43343.1"/>
    <property type="molecule type" value="Genomic_DNA"/>
</dbReference>
<proteinExistence type="predicted"/>
<dbReference type="SUPFAM" id="SSF109604">
    <property type="entry name" value="HD-domain/PDEase-like"/>
    <property type="match status" value="1"/>
</dbReference>
<evidence type="ECO:0000313" key="2">
    <source>
        <dbReference type="EMBL" id="QOP43343.1"/>
    </source>
</evidence>
<dbReference type="Pfam" id="PF01966">
    <property type="entry name" value="HD"/>
    <property type="match status" value="1"/>
</dbReference>